<dbReference type="AlphaFoldDB" id="G7YQF4"/>
<evidence type="ECO:0000313" key="1">
    <source>
        <dbReference type="EMBL" id="GAA55184.1"/>
    </source>
</evidence>
<evidence type="ECO:0000313" key="2">
    <source>
        <dbReference type="Proteomes" id="UP000008909"/>
    </source>
</evidence>
<reference evidence="1" key="1">
    <citation type="journal article" date="2011" name="Genome Biol.">
        <title>The draft genome of the carcinogenic human liver fluke Clonorchis sinensis.</title>
        <authorList>
            <person name="Wang X."/>
            <person name="Chen W."/>
            <person name="Huang Y."/>
            <person name="Sun J."/>
            <person name="Men J."/>
            <person name="Liu H."/>
            <person name="Luo F."/>
            <person name="Guo L."/>
            <person name="Lv X."/>
            <person name="Deng C."/>
            <person name="Zhou C."/>
            <person name="Fan Y."/>
            <person name="Li X."/>
            <person name="Huang L."/>
            <person name="Hu Y."/>
            <person name="Liang C."/>
            <person name="Hu X."/>
            <person name="Xu J."/>
            <person name="Yu X."/>
        </authorList>
    </citation>
    <scope>NUCLEOTIDE SEQUENCE [LARGE SCALE GENOMIC DNA]</scope>
    <source>
        <strain evidence="1">Henan</strain>
    </source>
</reference>
<reference key="2">
    <citation type="submission" date="2011-10" db="EMBL/GenBank/DDBJ databases">
        <title>The genome and transcriptome sequence of Clonorchis sinensis provide insights into the carcinogenic liver fluke.</title>
        <authorList>
            <person name="Wang X."/>
            <person name="Huang Y."/>
            <person name="Chen W."/>
            <person name="Liu H."/>
            <person name="Guo L."/>
            <person name="Chen Y."/>
            <person name="Luo F."/>
            <person name="Zhou W."/>
            <person name="Sun J."/>
            <person name="Mao Q."/>
            <person name="Liang P."/>
            <person name="Zhou C."/>
            <person name="Tian Y."/>
            <person name="Men J."/>
            <person name="Lv X."/>
            <person name="Huang L."/>
            <person name="Zhou J."/>
            <person name="Hu Y."/>
            <person name="Li R."/>
            <person name="Zhang F."/>
            <person name="Lei H."/>
            <person name="Li X."/>
            <person name="Hu X."/>
            <person name="Liang C."/>
            <person name="Xu J."/>
            <person name="Wu Z."/>
            <person name="Yu X."/>
        </authorList>
    </citation>
    <scope>NUCLEOTIDE SEQUENCE</scope>
    <source>
        <strain>Henan</strain>
    </source>
</reference>
<organism evidence="1 2">
    <name type="scientific">Clonorchis sinensis</name>
    <name type="common">Chinese liver fluke</name>
    <dbReference type="NCBI Taxonomy" id="79923"/>
    <lineage>
        <taxon>Eukaryota</taxon>
        <taxon>Metazoa</taxon>
        <taxon>Spiralia</taxon>
        <taxon>Lophotrochozoa</taxon>
        <taxon>Platyhelminthes</taxon>
        <taxon>Trematoda</taxon>
        <taxon>Digenea</taxon>
        <taxon>Opisthorchiida</taxon>
        <taxon>Opisthorchiata</taxon>
        <taxon>Opisthorchiidae</taxon>
        <taxon>Clonorchis</taxon>
    </lineage>
</organism>
<protein>
    <submittedName>
        <fullName evidence="1">Uncharacterized protein</fullName>
    </submittedName>
</protein>
<proteinExistence type="predicted"/>
<name>G7YQF4_CLOSI</name>
<keyword evidence="2" id="KW-1185">Reference proteome</keyword>
<dbReference type="EMBL" id="DF143974">
    <property type="protein sequence ID" value="GAA55184.1"/>
    <property type="molecule type" value="Genomic_DNA"/>
</dbReference>
<accession>G7YQF4</accession>
<dbReference type="Proteomes" id="UP000008909">
    <property type="component" value="Unassembled WGS sequence"/>
</dbReference>
<gene>
    <name evidence="1" type="ORF">CLF_107102</name>
</gene>
<sequence>MSLWSVNCHVINELSFVDDDQIQEGRLLARAVSGEQKSLNDKDKLDQGSLGGSLDPVYQSVTPLISGHQIMVAYWVRTFDQSELALILEAQATDHRGSHVPAWPPGRNRA</sequence>